<dbReference type="InterPro" id="IPR050198">
    <property type="entry name" value="Non-receptor_tyrosine_kinases"/>
</dbReference>
<dbReference type="PROSITE" id="PS50011">
    <property type="entry name" value="PROTEIN_KINASE_DOM"/>
    <property type="match status" value="1"/>
</dbReference>
<dbReference type="Pfam" id="PF07714">
    <property type="entry name" value="PK_Tyr_Ser-Thr"/>
    <property type="match status" value="1"/>
</dbReference>
<dbReference type="OrthoDB" id="28230at2759"/>
<dbReference type="GO" id="GO:0002009">
    <property type="term" value="P:morphogenesis of an epithelium"/>
    <property type="evidence" value="ECO:0007669"/>
    <property type="project" value="UniProtKB-ARBA"/>
</dbReference>
<evidence type="ECO:0000256" key="2">
    <source>
        <dbReference type="ARBA" id="ARBA00022840"/>
    </source>
</evidence>
<keyword evidence="1" id="KW-0547">Nucleotide-binding</keyword>
<protein>
    <submittedName>
        <fullName evidence="4">Tyrosine-protein kinase SYK-like</fullName>
    </submittedName>
</protein>
<dbReference type="PANTHER" id="PTHR24418">
    <property type="entry name" value="TYROSINE-PROTEIN KINASE"/>
    <property type="match status" value="1"/>
</dbReference>
<dbReference type="Gene3D" id="1.10.510.10">
    <property type="entry name" value="Transferase(Phosphotransferase) domain 1"/>
    <property type="match status" value="1"/>
</dbReference>
<keyword evidence="2" id="KW-0067">ATP-binding</keyword>
<dbReference type="InterPro" id="IPR001245">
    <property type="entry name" value="Ser-Thr/Tyr_kinase_cat_dom"/>
</dbReference>
<proteinExistence type="predicted"/>
<evidence type="ECO:0000259" key="3">
    <source>
        <dbReference type="PROSITE" id="PS50011"/>
    </source>
</evidence>
<evidence type="ECO:0000256" key="1">
    <source>
        <dbReference type="ARBA" id="ARBA00022741"/>
    </source>
</evidence>
<name>A0A6P7GAP2_DIAVI</name>
<gene>
    <name evidence="4" type="primary">LOC114335449</name>
</gene>
<sequence>MAPKNNKRRLKTKSVNRQNTVSQCNVIRTQIIDEDKMKMNTQEGPFPRETLVNQQSDVSQSGITNNQIIDRENNKLKTSNELDYQHDLISKRVEEPHQGKDEAGMKDLEQVEKTEPMKTDKDSVLIMQKILNICNDSNQLKRELLSTFSQYLEDIGDDKCELSFVSKILSEHLLPKELLKLINRKYKITEKRQCGAGGFGVIYLGKLLESGGPRMDVIVKGALPEKEKYLKSEAIILSQMDHKNIVKMIYFITEPMEIVMEYMEYGSLDRCLEQREVSEEVLYVMIIDIITGMEYLEKNKIVHRDLVLRNIFVSSKFQCKIGDFGLAVKITRHDGIYKEEVAPISGYHIPTNVLISQEYSKRSDIWAFGLILWQMHYMQDGGLLCMLYGPILERFSIFGKLPGIPSLSSEMRSCINRLFNIYLSKRPSCSKIKKHIQNIY</sequence>
<dbReference type="RefSeq" id="XP_028141490.1">
    <property type="nucleotide sequence ID" value="XM_028285689.1"/>
</dbReference>
<evidence type="ECO:0000313" key="4">
    <source>
        <dbReference type="RefSeq" id="XP_028141490.1"/>
    </source>
</evidence>
<dbReference type="InterPro" id="IPR000719">
    <property type="entry name" value="Prot_kinase_dom"/>
</dbReference>
<feature type="domain" description="Protein kinase" evidence="3">
    <location>
        <begin position="188"/>
        <end position="440"/>
    </location>
</feature>
<dbReference type="GO" id="GO:0005524">
    <property type="term" value="F:ATP binding"/>
    <property type="evidence" value="ECO:0007669"/>
    <property type="project" value="UniProtKB-KW"/>
</dbReference>
<dbReference type="GO" id="GO:0004672">
    <property type="term" value="F:protein kinase activity"/>
    <property type="evidence" value="ECO:0007669"/>
    <property type="project" value="InterPro"/>
</dbReference>
<dbReference type="AlphaFoldDB" id="A0A6P7GAP2"/>
<reference evidence="4" key="1">
    <citation type="submission" date="2025-08" db="UniProtKB">
        <authorList>
            <consortium name="RefSeq"/>
        </authorList>
    </citation>
    <scope>IDENTIFICATION</scope>
    <source>
        <tissue evidence="4">Whole insect</tissue>
    </source>
</reference>
<organism evidence="4">
    <name type="scientific">Diabrotica virgifera virgifera</name>
    <name type="common">western corn rootworm</name>
    <dbReference type="NCBI Taxonomy" id="50390"/>
    <lineage>
        <taxon>Eukaryota</taxon>
        <taxon>Metazoa</taxon>
        <taxon>Ecdysozoa</taxon>
        <taxon>Arthropoda</taxon>
        <taxon>Hexapoda</taxon>
        <taxon>Insecta</taxon>
        <taxon>Pterygota</taxon>
        <taxon>Neoptera</taxon>
        <taxon>Endopterygota</taxon>
        <taxon>Coleoptera</taxon>
        <taxon>Polyphaga</taxon>
        <taxon>Cucujiformia</taxon>
        <taxon>Chrysomeloidea</taxon>
        <taxon>Chrysomelidae</taxon>
        <taxon>Galerucinae</taxon>
        <taxon>Diabroticina</taxon>
        <taxon>Diabroticites</taxon>
        <taxon>Diabrotica</taxon>
    </lineage>
</organism>
<dbReference type="InterPro" id="IPR011009">
    <property type="entry name" value="Kinase-like_dom_sf"/>
</dbReference>
<dbReference type="SUPFAM" id="SSF56112">
    <property type="entry name" value="Protein kinase-like (PK-like)"/>
    <property type="match status" value="1"/>
</dbReference>
<dbReference type="InParanoid" id="A0A6P7GAP2"/>
<dbReference type="KEGG" id="dvv:114335449"/>
<dbReference type="PRINTS" id="PR00109">
    <property type="entry name" value="TYRKINASE"/>
</dbReference>
<accession>A0A6P7GAP2</accession>